<sequence length="92" mass="10710">MKIDQRIRGHHGRTIRIFFDLQMLISWAQLHPCTEAFRAMTPYCRNGESELDLLLRDPTEEDANVIVPRWPQIVTDGFGLDKSVYVRKIAIV</sequence>
<evidence type="ECO:0000313" key="2">
    <source>
        <dbReference type="Proteomes" id="UP001281614"/>
    </source>
</evidence>
<dbReference type="EMBL" id="VYYT01000138">
    <property type="protein sequence ID" value="KAK2764142.1"/>
    <property type="molecule type" value="Genomic_DNA"/>
</dbReference>
<evidence type="ECO:0000313" key="1">
    <source>
        <dbReference type="EMBL" id="KAK2764142.1"/>
    </source>
</evidence>
<comment type="caution">
    <text evidence="1">The sequence shown here is derived from an EMBL/GenBank/DDBJ whole genome shotgun (WGS) entry which is preliminary data.</text>
</comment>
<accession>A0AAD9YH99</accession>
<name>A0AAD9YH99_COLKA</name>
<reference evidence="1" key="1">
    <citation type="submission" date="2023-02" db="EMBL/GenBank/DDBJ databases">
        <title>Colletotrichum kahawae CIFC_Que2 genome sequencing and assembly.</title>
        <authorList>
            <person name="Baroncelli R."/>
        </authorList>
    </citation>
    <scope>NUCLEOTIDE SEQUENCE</scope>
    <source>
        <strain evidence="1">CIFC_Que2</strain>
    </source>
</reference>
<proteinExistence type="predicted"/>
<keyword evidence="2" id="KW-1185">Reference proteome</keyword>
<protein>
    <submittedName>
        <fullName evidence="1">Heterokaryon incompatibility protein het-6-like protein</fullName>
    </submittedName>
</protein>
<organism evidence="1 2">
    <name type="scientific">Colletotrichum kahawae</name>
    <name type="common">Coffee berry disease fungus</name>
    <dbReference type="NCBI Taxonomy" id="34407"/>
    <lineage>
        <taxon>Eukaryota</taxon>
        <taxon>Fungi</taxon>
        <taxon>Dikarya</taxon>
        <taxon>Ascomycota</taxon>
        <taxon>Pezizomycotina</taxon>
        <taxon>Sordariomycetes</taxon>
        <taxon>Hypocreomycetidae</taxon>
        <taxon>Glomerellales</taxon>
        <taxon>Glomerellaceae</taxon>
        <taxon>Colletotrichum</taxon>
        <taxon>Colletotrichum gloeosporioides species complex</taxon>
    </lineage>
</organism>
<dbReference type="Proteomes" id="UP001281614">
    <property type="component" value="Unassembled WGS sequence"/>
</dbReference>
<gene>
    <name evidence="1" type="ORF">CKAH01_15819</name>
</gene>
<dbReference type="AlphaFoldDB" id="A0AAD9YH99"/>